<evidence type="ECO:0000313" key="2">
    <source>
        <dbReference type="Proteomes" id="UP000195012"/>
    </source>
</evidence>
<dbReference type="VEuPathDB" id="PlasmoDB:PKNH_1005100"/>
<name>A0A1Y3DR32_PLAKN</name>
<dbReference type="VEuPathDB" id="PlasmoDB:PKA1H_100010300"/>
<reference evidence="1 2" key="1">
    <citation type="submission" date="2017-05" db="EMBL/GenBank/DDBJ databases">
        <title>PacBio assembly of a Plasmodium knowlesi genome sequence with Hi-C correction and manual annotation of the SICAvar gene family.</title>
        <authorList>
            <person name="Lapp S.A."/>
            <person name="Geraldo J.A."/>
            <person name="Chien J.-T."/>
            <person name="Ay F."/>
            <person name="Pakala S.B."/>
            <person name="Batugedara G."/>
            <person name="Humphrey J.C."/>
            <person name="Debarry J.D."/>
            <person name="Le Roch K.G."/>
            <person name="Galinski M.R."/>
            <person name="Kissinger J.C."/>
        </authorList>
    </citation>
    <scope>NUCLEOTIDE SEQUENCE [LARGE SCALE GENOMIC DNA]</scope>
    <source>
        <strain evidence="2">Malayan Strain Pk1 (A+)</strain>
    </source>
</reference>
<accession>A0A1Y3DR32</accession>
<comment type="caution">
    <text evidence="1">The sequence shown here is derived from an EMBL/GenBank/DDBJ whole genome shotgun (WGS) entry which is preliminary data.</text>
</comment>
<dbReference type="eggNOG" id="ENOG502QY1R">
    <property type="taxonomic scope" value="Eukaryota"/>
</dbReference>
<dbReference type="OrthoDB" id="381955at2759"/>
<dbReference type="VEuPathDB" id="PlasmoDB:PKNOH_S07443000"/>
<gene>
    <name evidence="1" type="ORF">PKNOH_S07443000</name>
</gene>
<dbReference type="EMBL" id="NETL01000021">
    <property type="protein sequence ID" value="OTN67054.1"/>
    <property type="molecule type" value="Genomic_DNA"/>
</dbReference>
<sequence length="564" mass="65320">MRSTNNISNIQHLLHFFDSLIADGYIITILGVKHVLKLSSDLCQKFILYYFQQRKDQLRPIYLVQGFNKFKTEYMCSIFHEMDALRMLRESNYKVNIYGVHSNKNMANLSALWKKELEEIHKTYQKDVRGQPIIPKFSNMLLTDVKAKIDEYCPNSRYQFPHTMYIAEGNVTQKEVEKEFNLEPSVRYVGTNENKNGGKGKNCNISRPGTQYIDMYFRRRIPEEEKIDAFQSTVSRESRHVAPQGMHQMVGKNYMNQMAHTNFTHQMMGANYIHNINGHHYGEKSEYTNWGGNISHLNHGMNGTRVNYETNVNNTNSENNNCENNNCEKNNFEKNNWKSFMSRMIQSTNAKVAENNMKDKKAFGKKRKPNSYAHAANNKRECSVEDVIKGNENKPKSGMKKKSGTVVVSVNNDGKEDEVVVVPTRGEKKENHLPRGKAQNDKEQMKLDAPFAVSNNDLNMKMNYFDSSYSEKELTQKKISNKVVYTEEEAQEVINAVTWDQSVDMFFENGYFVVVDKSISENNQGPISEERKNMENAKENFPFGNNNKKHTQQTLLTNFFKIVP</sequence>
<organism evidence="1 2">
    <name type="scientific">Plasmodium knowlesi</name>
    <dbReference type="NCBI Taxonomy" id="5850"/>
    <lineage>
        <taxon>Eukaryota</taxon>
        <taxon>Sar</taxon>
        <taxon>Alveolata</taxon>
        <taxon>Apicomplexa</taxon>
        <taxon>Aconoidasida</taxon>
        <taxon>Haemosporida</taxon>
        <taxon>Plasmodiidae</taxon>
        <taxon>Plasmodium</taxon>
        <taxon>Plasmodium (Plasmodium)</taxon>
    </lineage>
</organism>
<dbReference type="Proteomes" id="UP000195012">
    <property type="component" value="Unassembled WGS sequence"/>
</dbReference>
<dbReference type="AlphaFoldDB" id="A0A1Y3DR32"/>
<proteinExistence type="predicted"/>
<protein>
    <submittedName>
        <fullName evidence="1">Uncharacterized protein</fullName>
    </submittedName>
</protein>
<evidence type="ECO:0000313" key="1">
    <source>
        <dbReference type="EMBL" id="OTN67054.1"/>
    </source>
</evidence>